<gene>
    <name evidence="1" type="ORF">QQF32_22345</name>
</gene>
<dbReference type="EMBL" id="JASSOM010000088">
    <property type="protein sequence ID" value="MDK9365939.1"/>
    <property type="molecule type" value="Genomic_DNA"/>
</dbReference>
<sequence length="75" mass="8750">MSVENSKNRKERSIDKSVVPDHLKNTKFVDDLLLEGETPVKGLLTDYGKPDFDLIESFTDFRQLFPEAYEAMKRR</sequence>
<accession>A0AAP4LCY1</accession>
<evidence type="ECO:0000313" key="1">
    <source>
        <dbReference type="EMBL" id="MDK9365939.1"/>
    </source>
</evidence>
<name>A0AAP4LCY1_9ENTR</name>
<reference evidence="1 2" key="1">
    <citation type="submission" date="2023-06" db="EMBL/GenBank/DDBJ databases">
        <title>Identification and characterization of antibiotic-resistant Gram-negative bacteria.</title>
        <authorList>
            <person name="Cho G.-S."/>
            <person name="Lee J."/>
            <person name="Tai E."/>
            <person name="Jeong S."/>
            <person name="Kim I."/>
            <person name="Kim B.-E."/>
            <person name="Jeong M.-I."/>
            <person name="Oh K.-K."/>
            <person name="Franz C.M.A.P."/>
        </authorList>
    </citation>
    <scope>NUCLEOTIDE SEQUENCE [LARGE SCALE GENOMIC DNA]</scope>
    <source>
        <strain evidence="1 2">V106_12</strain>
    </source>
</reference>
<proteinExistence type="predicted"/>
<evidence type="ECO:0000313" key="2">
    <source>
        <dbReference type="Proteomes" id="UP001223214"/>
    </source>
</evidence>
<comment type="caution">
    <text evidence="1">The sequence shown here is derived from an EMBL/GenBank/DDBJ whole genome shotgun (WGS) entry which is preliminary data.</text>
</comment>
<keyword evidence="2" id="KW-1185">Reference proteome</keyword>
<protein>
    <submittedName>
        <fullName evidence="1">Uncharacterized protein</fullName>
    </submittedName>
</protein>
<dbReference type="RefSeq" id="WP_285148957.1">
    <property type="nucleotide sequence ID" value="NZ_JASSOM010000088.1"/>
</dbReference>
<dbReference type="Proteomes" id="UP001223214">
    <property type="component" value="Unassembled WGS sequence"/>
</dbReference>
<dbReference type="AlphaFoldDB" id="A0AAP4LCY1"/>
<organism evidence="1 2">
    <name type="scientific">Lelliottia wanjuensis</name>
    <dbReference type="NCBI Taxonomy" id="3050585"/>
    <lineage>
        <taxon>Bacteria</taxon>
        <taxon>Pseudomonadati</taxon>
        <taxon>Pseudomonadota</taxon>
        <taxon>Gammaproteobacteria</taxon>
        <taxon>Enterobacterales</taxon>
        <taxon>Enterobacteriaceae</taxon>
        <taxon>Lelliottia</taxon>
    </lineage>
</organism>